<feature type="compositionally biased region" description="Basic and acidic residues" evidence="1">
    <location>
        <begin position="1"/>
        <end position="13"/>
    </location>
</feature>
<sequence>MRDDHVASEDSRSRGTARSGAVVQPPSAQSTRDKRPSAARRFSGQRPTGGASKRESTSASGAIICAEERHVSARRCWRLRGQRAILSAHISCDGAPPCAAALGRSSRILIAIVTPIRSTTSSETPSSGCTRSPDEISTNEYSSKNQAGTFSGEVGGGGGRRTAAA</sequence>
<feature type="compositionally biased region" description="Gly residues" evidence="1">
    <location>
        <begin position="153"/>
        <end position="165"/>
    </location>
</feature>
<evidence type="ECO:0000256" key="1">
    <source>
        <dbReference type="SAM" id="MobiDB-lite"/>
    </source>
</evidence>
<evidence type="ECO:0000313" key="3">
    <source>
        <dbReference type="Proteomes" id="UP000250235"/>
    </source>
</evidence>
<protein>
    <submittedName>
        <fullName evidence="2">Uncharacterized protein</fullName>
    </submittedName>
</protein>
<accession>A0A2Z7ABL0</accession>
<gene>
    <name evidence="2" type="ORF">F511_32097</name>
</gene>
<feature type="compositionally biased region" description="Polar residues" evidence="1">
    <location>
        <begin position="119"/>
        <end position="146"/>
    </location>
</feature>
<dbReference type="AlphaFoldDB" id="A0A2Z7ABL0"/>
<dbReference type="Proteomes" id="UP000250235">
    <property type="component" value="Unassembled WGS sequence"/>
</dbReference>
<keyword evidence="3" id="KW-1185">Reference proteome</keyword>
<evidence type="ECO:0000313" key="2">
    <source>
        <dbReference type="EMBL" id="KZV19128.1"/>
    </source>
</evidence>
<dbReference type="EMBL" id="KV016828">
    <property type="protein sequence ID" value="KZV19128.1"/>
    <property type="molecule type" value="Genomic_DNA"/>
</dbReference>
<organism evidence="2 3">
    <name type="scientific">Dorcoceras hygrometricum</name>
    <dbReference type="NCBI Taxonomy" id="472368"/>
    <lineage>
        <taxon>Eukaryota</taxon>
        <taxon>Viridiplantae</taxon>
        <taxon>Streptophyta</taxon>
        <taxon>Embryophyta</taxon>
        <taxon>Tracheophyta</taxon>
        <taxon>Spermatophyta</taxon>
        <taxon>Magnoliopsida</taxon>
        <taxon>eudicotyledons</taxon>
        <taxon>Gunneridae</taxon>
        <taxon>Pentapetalae</taxon>
        <taxon>asterids</taxon>
        <taxon>lamiids</taxon>
        <taxon>Lamiales</taxon>
        <taxon>Gesneriaceae</taxon>
        <taxon>Didymocarpoideae</taxon>
        <taxon>Trichosporeae</taxon>
        <taxon>Loxocarpinae</taxon>
        <taxon>Dorcoceras</taxon>
    </lineage>
</organism>
<name>A0A2Z7ABL0_9LAMI</name>
<proteinExistence type="predicted"/>
<reference evidence="2 3" key="1">
    <citation type="journal article" date="2015" name="Proc. Natl. Acad. Sci. U.S.A.">
        <title>The resurrection genome of Boea hygrometrica: A blueprint for survival of dehydration.</title>
        <authorList>
            <person name="Xiao L."/>
            <person name="Yang G."/>
            <person name="Zhang L."/>
            <person name="Yang X."/>
            <person name="Zhao S."/>
            <person name="Ji Z."/>
            <person name="Zhou Q."/>
            <person name="Hu M."/>
            <person name="Wang Y."/>
            <person name="Chen M."/>
            <person name="Xu Y."/>
            <person name="Jin H."/>
            <person name="Xiao X."/>
            <person name="Hu G."/>
            <person name="Bao F."/>
            <person name="Hu Y."/>
            <person name="Wan P."/>
            <person name="Li L."/>
            <person name="Deng X."/>
            <person name="Kuang T."/>
            <person name="Xiang C."/>
            <person name="Zhu J.K."/>
            <person name="Oliver M.J."/>
            <person name="He Y."/>
        </authorList>
    </citation>
    <scope>NUCLEOTIDE SEQUENCE [LARGE SCALE GENOMIC DNA]</scope>
    <source>
        <strain evidence="3">cv. XS01</strain>
    </source>
</reference>
<feature type="region of interest" description="Disordered" evidence="1">
    <location>
        <begin position="119"/>
        <end position="165"/>
    </location>
</feature>
<feature type="region of interest" description="Disordered" evidence="1">
    <location>
        <begin position="1"/>
        <end position="59"/>
    </location>
</feature>